<feature type="binding site" description="axial binding residue" evidence="11">
    <location>
        <position position="442"/>
    </location>
    <ligand>
        <name>heme</name>
        <dbReference type="ChEBI" id="CHEBI:30413"/>
    </ligand>
    <ligandPart>
        <name>Fe</name>
        <dbReference type="ChEBI" id="CHEBI:18248"/>
    </ligandPart>
</feature>
<keyword evidence="5 11" id="KW-0479">Metal-binding</keyword>
<gene>
    <name evidence="13" type="ORF">LX32DRAFT_640859</name>
</gene>
<organism evidence="13 14">
    <name type="scientific">Colletotrichum zoysiae</name>
    <dbReference type="NCBI Taxonomy" id="1216348"/>
    <lineage>
        <taxon>Eukaryota</taxon>
        <taxon>Fungi</taxon>
        <taxon>Dikarya</taxon>
        <taxon>Ascomycota</taxon>
        <taxon>Pezizomycotina</taxon>
        <taxon>Sordariomycetes</taxon>
        <taxon>Hypocreomycetidae</taxon>
        <taxon>Glomerellales</taxon>
        <taxon>Glomerellaceae</taxon>
        <taxon>Colletotrichum</taxon>
        <taxon>Colletotrichum graminicola species complex</taxon>
    </lineage>
</organism>
<dbReference type="PROSITE" id="PS00086">
    <property type="entry name" value="CYTOCHROME_P450"/>
    <property type="match status" value="1"/>
</dbReference>
<dbReference type="InterPro" id="IPR001128">
    <property type="entry name" value="Cyt_P450"/>
</dbReference>
<keyword evidence="10" id="KW-0472">Membrane</keyword>
<keyword evidence="11 12" id="KW-0349">Heme</keyword>
<evidence type="ECO:0000256" key="1">
    <source>
        <dbReference type="ARBA" id="ARBA00001971"/>
    </source>
</evidence>
<evidence type="ECO:0000313" key="14">
    <source>
        <dbReference type="Proteomes" id="UP001232148"/>
    </source>
</evidence>
<evidence type="ECO:0000256" key="3">
    <source>
        <dbReference type="ARBA" id="ARBA00010617"/>
    </source>
</evidence>
<proteinExistence type="inferred from homology"/>
<dbReference type="InterPro" id="IPR047146">
    <property type="entry name" value="Cyt_P450_E_CYP52_fungi"/>
</dbReference>
<dbReference type="InterPro" id="IPR017972">
    <property type="entry name" value="Cyt_P450_CS"/>
</dbReference>
<evidence type="ECO:0000256" key="10">
    <source>
        <dbReference type="ARBA" id="ARBA00023136"/>
    </source>
</evidence>
<keyword evidence="4" id="KW-0812">Transmembrane</keyword>
<evidence type="ECO:0000256" key="7">
    <source>
        <dbReference type="ARBA" id="ARBA00023002"/>
    </source>
</evidence>
<dbReference type="GO" id="GO:0016020">
    <property type="term" value="C:membrane"/>
    <property type="evidence" value="ECO:0007669"/>
    <property type="project" value="UniProtKB-SubCell"/>
</dbReference>
<dbReference type="GO" id="GO:0020037">
    <property type="term" value="F:heme binding"/>
    <property type="evidence" value="ECO:0007669"/>
    <property type="project" value="InterPro"/>
</dbReference>
<dbReference type="InterPro" id="IPR036396">
    <property type="entry name" value="Cyt_P450_sf"/>
</dbReference>
<comment type="cofactor">
    <cofactor evidence="1 11">
        <name>heme</name>
        <dbReference type="ChEBI" id="CHEBI:30413"/>
    </cofactor>
</comment>
<evidence type="ECO:0000256" key="4">
    <source>
        <dbReference type="ARBA" id="ARBA00022692"/>
    </source>
</evidence>
<evidence type="ECO:0000256" key="5">
    <source>
        <dbReference type="ARBA" id="ARBA00022723"/>
    </source>
</evidence>
<keyword evidence="6" id="KW-1133">Transmembrane helix</keyword>
<dbReference type="GO" id="GO:0004497">
    <property type="term" value="F:monooxygenase activity"/>
    <property type="evidence" value="ECO:0007669"/>
    <property type="project" value="UniProtKB-KW"/>
</dbReference>
<accession>A0AAD9HEX3</accession>
<evidence type="ECO:0000256" key="2">
    <source>
        <dbReference type="ARBA" id="ARBA00004167"/>
    </source>
</evidence>
<dbReference type="EMBL" id="MU842894">
    <property type="protein sequence ID" value="KAK2027483.1"/>
    <property type="molecule type" value="Genomic_DNA"/>
</dbReference>
<dbReference type="PRINTS" id="PR00463">
    <property type="entry name" value="EP450I"/>
</dbReference>
<keyword evidence="9 12" id="KW-0503">Monooxygenase</keyword>
<dbReference type="Proteomes" id="UP001232148">
    <property type="component" value="Unassembled WGS sequence"/>
</dbReference>
<evidence type="ECO:0000256" key="6">
    <source>
        <dbReference type="ARBA" id="ARBA00022989"/>
    </source>
</evidence>
<dbReference type="InterPro" id="IPR002401">
    <property type="entry name" value="Cyt_P450_E_grp-I"/>
</dbReference>
<dbReference type="SUPFAM" id="SSF48264">
    <property type="entry name" value="Cytochrome P450"/>
    <property type="match status" value="1"/>
</dbReference>
<dbReference type="PANTHER" id="PTHR24287">
    <property type="entry name" value="P450, PUTATIVE (EUROFUNG)-RELATED"/>
    <property type="match status" value="1"/>
</dbReference>
<evidence type="ECO:0000256" key="8">
    <source>
        <dbReference type="ARBA" id="ARBA00023004"/>
    </source>
</evidence>
<protein>
    <submittedName>
        <fullName evidence="13">Cytochrome P450</fullName>
    </submittedName>
</protein>
<dbReference type="GO" id="GO:0016705">
    <property type="term" value="F:oxidoreductase activity, acting on paired donors, with incorporation or reduction of molecular oxygen"/>
    <property type="evidence" value="ECO:0007669"/>
    <property type="project" value="InterPro"/>
</dbReference>
<keyword evidence="7 12" id="KW-0560">Oxidoreductase</keyword>
<comment type="similarity">
    <text evidence="3 12">Belongs to the cytochrome P450 family.</text>
</comment>
<name>A0AAD9HEX3_9PEZI</name>
<dbReference type="PRINTS" id="PR00385">
    <property type="entry name" value="P450"/>
</dbReference>
<keyword evidence="14" id="KW-1185">Reference proteome</keyword>
<dbReference type="Gene3D" id="1.10.630.10">
    <property type="entry name" value="Cytochrome P450"/>
    <property type="match status" value="1"/>
</dbReference>
<evidence type="ECO:0000256" key="11">
    <source>
        <dbReference type="PIRSR" id="PIRSR602401-1"/>
    </source>
</evidence>
<evidence type="ECO:0000313" key="13">
    <source>
        <dbReference type="EMBL" id="KAK2027483.1"/>
    </source>
</evidence>
<dbReference type="GO" id="GO:0005506">
    <property type="term" value="F:iron ion binding"/>
    <property type="evidence" value="ECO:0007669"/>
    <property type="project" value="InterPro"/>
</dbReference>
<dbReference type="AlphaFoldDB" id="A0AAD9HEX3"/>
<evidence type="ECO:0000256" key="12">
    <source>
        <dbReference type="RuleBase" id="RU000461"/>
    </source>
</evidence>
<reference evidence="13" key="1">
    <citation type="submission" date="2021-06" db="EMBL/GenBank/DDBJ databases">
        <title>Comparative genomics, transcriptomics and evolutionary studies reveal genomic signatures of adaptation to plant cell wall in hemibiotrophic fungi.</title>
        <authorList>
            <consortium name="DOE Joint Genome Institute"/>
            <person name="Baroncelli R."/>
            <person name="Diaz J.F."/>
            <person name="Benocci T."/>
            <person name="Peng M."/>
            <person name="Battaglia E."/>
            <person name="Haridas S."/>
            <person name="Andreopoulos W."/>
            <person name="Labutti K."/>
            <person name="Pangilinan J."/>
            <person name="Floch G.L."/>
            <person name="Makela M.R."/>
            <person name="Henrissat B."/>
            <person name="Grigoriev I.V."/>
            <person name="Crouch J.A."/>
            <person name="De Vries R.P."/>
            <person name="Sukno S.A."/>
            <person name="Thon M.R."/>
        </authorList>
    </citation>
    <scope>NUCLEOTIDE SEQUENCE</scope>
    <source>
        <strain evidence="13">MAFF235873</strain>
    </source>
</reference>
<dbReference type="Pfam" id="PF00067">
    <property type="entry name" value="p450"/>
    <property type="match status" value="1"/>
</dbReference>
<comment type="subcellular location">
    <subcellularLocation>
        <location evidence="2">Membrane</location>
        <topology evidence="2">Single-pass membrane protein</topology>
    </subcellularLocation>
</comment>
<comment type="caution">
    <text evidence="13">The sequence shown here is derived from an EMBL/GenBank/DDBJ whole genome shotgun (WGS) entry which is preliminary data.</text>
</comment>
<sequence>MDLKAWKDNVYVVASLLGLLVWVVWRASSSPRSDGGGLVPNPSRFPLGLDIIYRIVQRMRESTFLEYTHEILDETPGRTASLEIMGKRLVLTDRQENITAVMLTQFSHFGKGHTVHEVFKNVLGDSVFATDGHAWMRSKDQLRPHAARIRSDDLAVTEFHVQRLFRHLRGSPDGLEVFDVIDRLQLDIVTEIFLGTSTDSLEHETSPFRDAMETLLKVNTRRIPLGHLAPLLPDWLLAPASSRKVERYIGGLIDKTLAMGNEELKLKDPATRTLMEELAVEQPDRKFVKDQLVSVLLASKDPVTILTVWTIYELSRRPELVQKMQDEIEEHIGIDTIPDMDGLKKLTLLQNVIKETMRMYHPLGLNVREALQDTTLPVGSGADGAVKVAVSKGDIILYSVHGLQRNTSIVGPDADVWDPSRWERWAPKSGQFLPFNMGPRICLGRNFGQLEIQYVLVRILQEFETISWCGYGGKPELDKEPMRIKVELNTKFASPVLCKFVSRK</sequence>
<evidence type="ECO:0000256" key="9">
    <source>
        <dbReference type="ARBA" id="ARBA00023033"/>
    </source>
</evidence>
<dbReference type="PANTHER" id="PTHR24287:SF5">
    <property type="entry name" value="P450, PUTATIVE (EUROFUNG)-RELATED"/>
    <property type="match status" value="1"/>
</dbReference>
<keyword evidence="8 11" id="KW-0408">Iron</keyword>